<feature type="compositionally biased region" description="Polar residues" evidence="1">
    <location>
        <begin position="267"/>
        <end position="277"/>
    </location>
</feature>
<sequence>MYNLAEADRKTSKYDEYDHPSESDHLVIEPFMAANLGPVTHEDDLDGPEFGDSQAVRKSEIRTQNEDDQIRRWRERESLSATTYEVVTRRKRGRTHSCYYFRREIAKTQGYPEDTLRNGPTRSKSTGRQKTIEELYDLEFTDRSGPDAEDSGSEEWRTVYNPSLYSPLDVPSTCTSRAKVKGCGDRMVANTKVAWKLRFRIERHMTVHPTKRMALYTFGNPDIAVYCIVYHWAFGIETRWMDDTVRRARQRRSTKLGPGHREENSRSTELGLTQDTPSVLLGDGGRR</sequence>
<evidence type="ECO:0000256" key="1">
    <source>
        <dbReference type="SAM" id="MobiDB-lite"/>
    </source>
</evidence>
<gene>
    <name evidence="2" type="ORF">EV421DRAFT_1736140</name>
</gene>
<reference evidence="2" key="1">
    <citation type="submission" date="2023-06" db="EMBL/GenBank/DDBJ databases">
        <authorList>
            <consortium name="Lawrence Berkeley National Laboratory"/>
            <person name="Ahrendt S."/>
            <person name="Sahu N."/>
            <person name="Indic B."/>
            <person name="Wong-Bajracharya J."/>
            <person name="Merenyi Z."/>
            <person name="Ke H.-M."/>
            <person name="Monk M."/>
            <person name="Kocsube S."/>
            <person name="Drula E."/>
            <person name="Lipzen A."/>
            <person name="Balint B."/>
            <person name="Henrissat B."/>
            <person name="Andreopoulos B."/>
            <person name="Martin F.M."/>
            <person name="Harder C.B."/>
            <person name="Rigling D."/>
            <person name="Ford K.L."/>
            <person name="Foster G.D."/>
            <person name="Pangilinan J."/>
            <person name="Papanicolaou A."/>
            <person name="Barry K."/>
            <person name="LaButti K."/>
            <person name="Viragh M."/>
            <person name="Koriabine M."/>
            <person name="Yan M."/>
            <person name="Riley R."/>
            <person name="Champramary S."/>
            <person name="Plett K.L."/>
            <person name="Tsai I.J."/>
            <person name="Slot J."/>
            <person name="Sipos G."/>
            <person name="Plett J."/>
            <person name="Nagy L.G."/>
            <person name="Grigoriev I.V."/>
        </authorList>
    </citation>
    <scope>NUCLEOTIDE SEQUENCE</scope>
    <source>
        <strain evidence="2">FPL87.14</strain>
    </source>
</reference>
<name>A0AA39JH12_9AGAR</name>
<dbReference type="Proteomes" id="UP001175226">
    <property type="component" value="Unassembled WGS sequence"/>
</dbReference>
<evidence type="ECO:0000313" key="3">
    <source>
        <dbReference type="Proteomes" id="UP001175226"/>
    </source>
</evidence>
<feature type="region of interest" description="Disordered" evidence="1">
    <location>
        <begin position="251"/>
        <end position="287"/>
    </location>
</feature>
<dbReference type="AlphaFoldDB" id="A0AA39JH12"/>
<accession>A0AA39JH12</accession>
<keyword evidence="3" id="KW-1185">Reference proteome</keyword>
<protein>
    <submittedName>
        <fullName evidence="2">Uncharacterized protein</fullName>
    </submittedName>
</protein>
<evidence type="ECO:0000313" key="2">
    <source>
        <dbReference type="EMBL" id="KAK0442627.1"/>
    </source>
</evidence>
<comment type="caution">
    <text evidence="2">The sequence shown here is derived from an EMBL/GenBank/DDBJ whole genome shotgun (WGS) entry which is preliminary data.</text>
</comment>
<feature type="region of interest" description="Disordered" evidence="1">
    <location>
        <begin position="1"/>
        <end position="21"/>
    </location>
</feature>
<proteinExistence type="predicted"/>
<organism evidence="2 3">
    <name type="scientific">Armillaria borealis</name>
    <dbReference type="NCBI Taxonomy" id="47425"/>
    <lineage>
        <taxon>Eukaryota</taxon>
        <taxon>Fungi</taxon>
        <taxon>Dikarya</taxon>
        <taxon>Basidiomycota</taxon>
        <taxon>Agaricomycotina</taxon>
        <taxon>Agaricomycetes</taxon>
        <taxon>Agaricomycetidae</taxon>
        <taxon>Agaricales</taxon>
        <taxon>Marasmiineae</taxon>
        <taxon>Physalacriaceae</taxon>
        <taxon>Armillaria</taxon>
    </lineage>
</organism>
<dbReference type="EMBL" id="JAUEPT010000025">
    <property type="protein sequence ID" value="KAK0442627.1"/>
    <property type="molecule type" value="Genomic_DNA"/>
</dbReference>